<proteinExistence type="predicted"/>
<sequence>MKVIIAGATGLVGSAVVRQALQSNQFTSIVALSRKPLDLEEGIDQSRLKNVIIKDYGEYSEDVKQELADADGCIWTVAITPMRSRSLPWDEVKRVCQSNTLTGMEAIQEAGVNKPFRFLYMSGAAAPRDQTQKPRFMADYGLMRGQTENMVLEYAAKNGWEAAVAKPGLIIGDGVLHTVLGGFLRVTNMFPSLSLVEIAAGMLHQIANGFETEPLTTEDLQRIGTAALQAGK</sequence>
<dbReference type="HOGENOM" id="CLU_071330_0_0_1"/>
<dbReference type="PANTHER" id="PTHR14097">
    <property type="entry name" value="OXIDOREDUCTASE HTATIP2"/>
    <property type="match status" value="1"/>
</dbReference>
<dbReference type="Proteomes" id="UP000030651">
    <property type="component" value="Unassembled WGS sequence"/>
</dbReference>
<dbReference type="OMA" id="MRGECEN"/>
<dbReference type="GO" id="GO:0016020">
    <property type="term" value="C:membrane"/>
    <property type="evidence" value="ECO:0007669"/>
    <property type="project" value="UniProtKB-SubCell"/>
</dbReference>
<dbReference type="Gene3D" id="3.40.50.720">
    <property type="entry name" value="NAD(P)-binding Rossmann-like Domain"/>
    <property type="match status" value="1"/>
</dbReference>
<dbReference type="eggNOG" id="ENOG502SRS2">
    <property type="taxonomic scope" value="Eukaryota"/>
</dbReference>
<dbReference type="PANTHER" id="PTHR14097:SF9">
    <property type="entry name" value="EPIMERASE, PUTATIVE (AFU_ORTHOLOGUE AFUA_8G07320)-RELATED"/>
    <property type="match status" value="1"/>
</dbReference>
<dbReference type="OrthoDB" id="3535423at2759"/>
<dbReference type="InParanoid" id="W3WH97"/>
<evidence type="ECO:0000256" key="1">
    <source>
        <dbReference type="ARBA" id="ARBA00004370"/>
    </source>
</evidence>
<comment type="subcellular location">
    <subcellularLocation>
        <location evidence="1">Membrane</location>
    </subcellularLocation>
</comment>
<gene>
    <name evidence="3" type="ORF">PFICI_14890</name>
</gene>
<dbReference type="InterPro" id="IPR001509">
    <property type="entry name" value="Epimerase_deHydtase"/>
</dbReference>
<evidence type="ECO:0000313" key="4">
    <source>
        <dbReference type="Proteomes" id="UP000030651"/>
    </source>
</evidence>
<protein>
    <recommendedName>
        <fullName evidence="2">NAD-dependent epimerase/dehydratase domain-containing protein</fullName>
    </recommendedName>
</protein>
<dbReference type="Pfam" id="PF01370">
    <property type="entry name" value="Epimerase"/>
    <property type="match status" value="1"/>
</dbReference>
<organism evidence="3 4">
    <name type="scientific">Pestalotiopsis fici (strain W106-1 / CGMCC3.15140)</name>
    <dbReference type="NCBI Taxonomy" id="1229662"/>
    <lineage>
        <taxon>Eukaryota</taxon>
        <taxon>Fungi</taxon>
        <taxon>Dikarya</taxon>
        <taxon>Ascomycota</taxon>
        <taxon>Pezizomycotina</taxon>
        <taxon>Sordariomycetes</taxon>
        <taxon>Xylariomycetidae</taxon>
        <taxon>Amphisphaeriales</taxon>
        <taxon>Sporocadaceae</taxon>
        <taxon>Pestalotiopsis</taxon>
    </lineage>
</organism>
<dbReference type="RefSeq" id="XP_007841662.1">
    <property type="nucleotide sequence ID" value="XM_007843471.1"/>
</dbReference>
<dbReference type="SUPFAM" id="SSF51735">
    <property type="entry name" value="NAD(P)-binding Rossmann-fold domains"/>
    <property type="match status" value="1"/>
</dbReference>
<dbReference type="AlphaFoldDB" id="W3WH97"/>
<evidence type="ECO:0000259" key="2">
    <source>
        <dbReference type="Pfam" id="PF01370"/>
    </source>
</evidence>
<name>W3WH97_PESFW</name>
<keyword evidence="4" id="KW-1185">Reference proteome</keyword>
<feature type="domain" description="NAD-dependent epimerase/dehydratase" evidence="2">
    <location>
        <begin position="3"/>
        <end position="174"/>
    </location>
</feature>
<reference evidence="4" key="1">
    <citation type="journal article" date="2015" name="BMC Genomics">
        <title>Genomic and transcriptomic analysis of the endophytic fungus Pestalotiopsis fici reveals its lifestyle and high potential for synthesis of natural products.</title>
        <authorList>
            <person name="Wang X."/>
            <person name="Zhang X."/>
            <person name="Liu L."/>
            <person name="Xiang M."/>
            <person name="Wang W."/>
            <person name="Sun X."/>
            <person name="Che Y."/>
            <person name="Guo L."/>
            <person name="Liu G."/>
            <person name="Guo L."/>
            <person name="Wang C."/>
            <person name="Yin W.B."/>
            <person name="Stadler M."/>
            <person name="Zhang X."/>
            <person name="Liu X."/>
        </authorList>
    </citation>
    <scope>NUCLEOTIDE SEQUENCE [LARGE SCALE GENOMIC DNA]</scope>
    <source>
        <strain evidence="4">W106-1 / CGMCC3.15140</strain>
    </source>
</reference>
<dbReference type="InterPro" id="IPR036291">
    <property type="entry name" value="NAD(P)-bd_dom_sf"/>
</dbReference>
<dbReference type="EMBL" id="KI912122">
    <property type="protein sequence ID" value="ETS73285.1"/>
    <property type="molecule type" value="Genomic_DNA"/>
</dbReference>
<accession>W3WH97</accession>
<dbReference type="GeneID" id="19279903"/>
<evidence type="ECO:0000313" key="3">
    <source>
        <dbReference type="EMBL" id="ETS73285.1"/>
    </source>
</evidence>
<dbReference type="KEGG" id="pfy:PFICI_14890"/>